<proteinExistence type="inferred from homology"/>
<comment type="subcellular location">
    <subcellularLocation>
        <location evidence="1">Membrane</location>
        <topology evidence="1">Multi-pass membrane protein</topology>
    </subcellularLocation>
</comment>
<dbReference type="SUPFAM" id="SSF54913">
    <property type="entry name" value="GlnB-like"/>
    <property type="match status" value="1"/>
</dbReference>
<reference evidence="9" key="1">
    <citation type="journal article" date="2019" name="Int. J. Syst. Evol. Microbiol.">
        <title>The Global Catalogue of Microorganisms (GCM) 10K type strain sequencing project: providing services to taxonomists for standard genome sequencing and annotation.</title>
        <authorList>
            <consortium name="The Broad Institute Genomics Platform"/>
            <consortium name="The Broad Institute Genome Sequencing Center for Infectious Disease"/>
            <person name="Wu L."/>
            <person name="Ma J."/>
        </authorList>
    </citation>
    <scope>NUCLEOTIDE SEQUENCE [LARGE SCALE GENOMIC DNA]</scope>
    <source>
        <strain evidence="9">TISTR 932</strain>
    </source>
</reference>
<protein>
    <submittedName>
        <fullName evidence="8">P-II family nitrogen regulator</fullName>
    </submittedName>
</protein>
<organism evidence="8 9">
    <name type="scientific">Enterococcus camelliae</name>
    <dbReference type="NCBI Taxonomy" id="453959"/>
    <lineage>
        <taxon>Bacteria</taxon>
        <taxon>Bacillati</taxon>
        <taxon>Bacillota</taxon>
        <taxon>Bacilli</taxon>
        <taxon>Lactobacillales</taxon>
        <taxon>Enterococcaceae</taxon>
        <taxon>Enterococcus</taxon>
    </lineage>
</organism>
<dbReference type="InterPro" id="IPR024041">
    <property type="entry name" value="NH4_transpt_AmtB-like_dom"/>
</dbReference>
<sequence>MVVFASLALVLLGAILGEMAFVSDKNKTSTLFQKLVVLTCAAIAYSFVGFGLSQGNLVQGWSQMFSSSGTISGNLIQGLVISIVIGVFATNALAERSQTLVYGGLAVAIGLVIEPLVQLFLQSDGFFAKMGFLDNQTISIQLAIAVIAFVSSKQIGARLGKYQNNKVNALPSANLYLVGFSVLLSWIGWPLFIQTILVQQATTALHAKFFFVILLIPAINFVVAMIISKLYYHYIDVVLVIHATTLGVLSSASLSTQTNVLVLILANILSVPLLFWLIEWLDKKAKIDDPSSVIALFGLSSLQVLILKMLFSNATATLGSNRLQWFLGSVIGYLLLALGISVIAYVTLKIISYTTHGIRLSVMEETVGKDSSIFHLPANFQGLPAVNYGKVPVMEQVDADQLTPPVESDGNPSQSNQGAQVEASGVIRKFEILTNPNRFDRLVEELNAIGVAGMNVSNVTGFGIQKGHSSYYRGLEVDTNFLPKIKLEVVVNTISTTEMLQAIQRALYTGHVGDGKVFISTINHVVRVSTGEQDSQALEYE</sequence>
<feature type="transmembrane region" description="Helical" evidence="6">
    <location>
        <begin position="234"/>
        <end position="254"/>
    </location>
</feature>
<dbReference type="PANTHER" id="PTHR30115:SF11">
    <property type="entry name" value="NITROGEN REGULATORY PROTEIN P-II HOMOLOG"/>
    <property type="match status" value="1"/>
</dbReference>
<feature type="transmembrane region" description="Helical" evidence="6">
    <location>
        <begin position="209"/>
        <end position="227"/>
    </location>
</feature>
<dbReference type="Pfam" id="PF00543">
    <property type="entry name" value="P-II"/>
    <property type="match status" value="1"/>
</dbReference>
<evidence type="ECO:0000256" key="2">
    <source>
        <dbReference type="ARBA" id="ARBA00022692"/>
    </source>
</evidence>
<dbReference type="InterPro" id="IPR011322">
    <property type="entry name" value="N-reg_PII-like_a/b"/>
</dbReference>
<keyword evidence="4 6" id="KW-0472">Membrane</keyword>
<dbReference type="EMBL" id="JBHUMO010000056">
    <property type="protein sequence ID" value="MFD2729680.1"/>
    <property type="molecule type" value="Genomic_DNA"/>
</dbReference>
<dbReference type="InterPro" id="IPR017918">
    <property type="entry name" value="N-reg_PII_CS"/>
</dbReference>
<comment type="similarity">
    <text evidence="5">Belongs to the P(II) protein family.</text>
</comment>
<dbReference type="PANTHER" id="PTHR30115">
    <property type="entry name" value="NITROGEN REGULATORY PROTEIN P-II"/>
    <property type="match status" value="1"/>
</dbReference>
<gene>
    <name evidence="8" type="ORF">ACFSR0_09645</name>
</gene>
<dbReference type="InterPro" id="IPR029020">
    <property type="entry name" value="Ammonium/urea_transptr"/>
</dbReference>
<feature type="transmembrane region" description="Helical" evidence="6">
    <location>
        <begin position="6"/>
        <end position="23"/>
    </location>
</feature>
<dbReference type="PRINTS" id="PR00340">
    <property type="entry name" value="PIIGLNB"/>
</dbReference>
<dbReference type="InterPro" id="IPR002187">
    <property type="entry name" value="N-reg_PII"/>
</dbReference>
<feature type="transmembrane region" description="Helical" evidence="6">
    <location>
        <begin position="35"/>
        <end position="55"/>
    </location>
</feature>
<feature type="transmembrane region" description="Helical" evidence="6">
    <location>
        <begin position="173"/>
        <end position="197"/>
    </location>
</feature>
<feature type="transmembrane region" description="Helical" evidence="6">
    <location>
        <begin position="100"/>
        <end position="121"/>
    </location>
</feature>
<evidence type="ECO:0000313" key="8">
    <source>
        <dbReference type="EMBL" id="MFD2729680.1"/>
    </source>
</evidence>
<dbReference type="Pfam" id="PF00909">
    <property type="entry name" value="Ammonium_transp"/>
    <property type="match status" value="1"/>
</dbReference>
<evidence type="ECO:0000256" key="6">
    <source>
        <dbReference type="SAM" id="Phobius"/>
    </source>
</evidence>
<evidence type="ECO:0000259" key="7">
    <source>
        <dbReference type="Pfam" id="PF00909"/>
    </source>
</evidence>
<dbReference type="PROSITE" id="PS51343">
    <property type="entry name" value="PII_GLNB_DOM"/>
    <property type="match status" value="1"/>
</dbReference>
<dbReference type="SUPFAM" id="SSF111352">
    <property type="entry name" value="Ammonium transporter"/>
    <property type="match status" value="1"/>
</dbReference>
<dbReference type="Gene3D" id="1.10.3430.10">
    <property type="entry name" value="Ammonium transporter AmtB like domains"/>
    <property type="match status" value="1"/>
</dbReference>
<feature type="transmembrane region" description="Helical" evidence="6">
    <location>
        <begin position="293"/>
        <end position="311"/>
    </location>
</feature>
<keyword evidence="9" id="KW-1185">Reference proteome</keyword>
<dbReference type="InterPro" id="IPR015867">
    <property type="entry name" value="N-reg_PII/ATP_PRibTrfase_C"/>
</dbReference>
<evidence type="ECO:0000256" key="5">
    <source>
        <dbReference type="RuleBase" id="RU003936"/>
    </source>
</evidence>
<evidence type="ECO:0000256" key="3">
    <source>
        <dbReference type="ARBA" id="ARBA00022989"/>
    </source>
</evidence>
<dbReference type="Proteomes" id="UP001597427">
    <property type="component" value="Unassembled WGS sequence"/>
</dbReference>
<feature type="domain" description="Ammonium transporter AmtB-like" evidence="7">
    <location>
        <begin position="4"/>
        <end position="372"/>
    </location>
</feature>
<name>A0ABW5TM80_9ENTE</name>
<feature type="transmembrane region" description="Helical" evidence="6">
    <location>
        <begin position="323"/>
        <end position="348"/>
    </location>
</feature>
<evidence type="ECO:0000256" key="1">
    <source>
        <dbReference type="ARBA" id="ARBA00004141"/>
    </source>
</evidence>
<keyword evidence="2 6" id="KW-0812">Transmembrane</keyword>
<evidence type="ECO:0000313" key="9">
    <source>
        <dbReference type="Proteomes" id="UP001597427"/>
    </source>
</evidence>
<evidence type="ECO:0000256" key="4">
    <source>
        <dbReference type="ARBA" id="ARBA00023136"/>
    </source>
</evidence>
<dbReference type="RefSeq" id="WP_379982265.1">
    <property type="nucleotide sequence ID" value="NZ_JBHUMO010000056.1"/>
</dbReference>
<feature type="transmembrane region" description="Helical" evidence="6">
    <location>
        <begin position="75"/>
        <end position="93"/>
    </location>
</feature>
<accession>A0ABW5TM80</accession>
<dbReference type="PROSITE" id="PS00638">
    <property type="entry name" value="PII_GLNB_CTER"/>
    <property type="match status" value="1"/>
</dbReference>
<dbReference type="Gene3D" id="3.30.70.120">
    <property type="match status" value="1"/>
</dbReference>
<comment type="caution">
    <text evidence="8">The sequence shown here is derived from an EMBL/GenBank/DDBJ whole genome shotgun (WGS) entry which is preliminary data.</text>
</comment>
<feature type="transmembrane region" description="Helical" evidence="6">
    <location>
        <begin position="260"/>
        <end position="281"/>
    </location>
</feature>
<keyword evidence="3 6" id="KW-1133">Transmembrane helix</keyword>
<dbReference type="SMART" id="SM00938">
    <property type="entry name" value="P-II"/>
    <property type="match status" value="1"/>
</dbReference>